<proteinExistence type="predicted"/>
<dbReference type="AlphaFoldDB" id="A0A067QTQ7"/>
<organism evidence="1 2">
    <name type="scientific">Zootermopsis nevadensis</name>
    <name type="common">Dampwood termite</name>
    <dbReference type="NCBI Taxonomy" id="136037"/>
    <lineage>
        <taxon>Eukaryota</taxon>
        <taxon>Metazoa</taxon>
        <taxon>Ecdysozoa</taxon>
        <taxon>Arthropoda</taxon>
        <taxon>Hexapoda</taxon>
        <taxon>Insecta</taxon>
        <taxon>Pterygota</taxon>
        <taxon>Neoptera</taxon>
        <taxon>Polyneoptera</taxon>
        <taxon>Dictyoptera</taxon>
        <taxon>Blattodea</taxon>
        <taxon>Blattoidea</taxon>
        <taxon>Termitoidae</taxon>
        <taxon>Termopsidae</taxon>
        <taxon>Zootermopsis</taxon>
    </lineage>
</organism>
<evidence type="ECO:0000313" key="2">
    <source>
        <dbReference type="Proteomes" id="UP000027135"/>
    </source>
</evidence>
<sequence>MIFFGQDDVIKISTPRKLVCPRRHMFFKDSISLFVKVWCNGSSDSASIPLTYTNFNPEVVVNNPRLPR</sequence>
<protein>
    <submittedName>
        <fullName evidence="1">Uncharacterized protein</fullName>
    </submittedName>
</protein>
<dbReference type="InParanoid" id="A0A067QTQ7"/>
<name>A0A067QTQ7_ZOONE</name>
<dbReference type="EMBL" id="KK853284">
    <property type="protein sequence ID" value="KDR08990.1"/>
    <property type="molecule type" value="Genomic_DNA"/>
</dbReference>
<keyword evidence="2" id="KW-1185">Reference proteome</keyword>
<accession>A0A067QTQ7</accession>
<dbReference type="Proteomes" id="UP000027135">
    <property type="component" value="Unassembled WGS sequence"/>
</dbReference>
<gene>
    <name evidence="1" type="ORF">L798_01382</name>
</gene>
<evidence type="ECO:0000313" key="1">
    <source>
        <dbReference type="EMBL" id="KDR08990.1"/>
    </source>
</evidence>
<reference evidence="1 2" key="1">
    <citation type="journal article" date="2014" name="Nat. Commun.">
        <title>Molecular traces of alternative social organization in a termite genome.</title>
        <authorList>
            <person name="Terrapon N."/>
            <person name="Li C."/>
            <person name="Robertson H.M."/>
            <person name="Ji L."/>
            <person name="Meng X."/>
            <person name="Booth W."/>
            <person name="Chen Z."/>
            <person name="Childers C.P."/>
            <person name="Glastad K.M."/>
            <person name="Gokhale K."/>
            <person name="Gowin J."/>
            <person name="Gronenberg W."/>
            <person name="Hermansen R.A."/>
            <person name="Hu H."/>
            <person name="Hunt B.G."/>
            <person name="Huylmans A.K."/>
            <person name="Khalil S.M."/>
            <person name="Mitchell R.D."/>
            <person name="Munoz-Torres M.C."/>
            <person name="Mustard J.A."/>
            <person name="Pan H."/>
            <person name="Reese J.T."/>
            <person name="Scharf M.E."/>
            <person name="Sun F."/>
            <person name="Vogel H."/>
            <person name="Xiao J."/>
            <person name="Yang W."/>
            <person name="Yang Z."/>
            <person name="Yang Z."/>
            <person name="Zhou J."/>
            <person name="Zhu J."/>
            <person name="Brent C.S."/>
            <person name="Elsik C.G."/>
            <person name="Goodisman M.A."/>
            <person name="Liberles D.A."/>
            <person name="Roe R.M."/>
            <person name="Vargo E.L."/>
            <person name="Vilcinskas A."/>
            <person name="Wang J."/>
            <person name="Bornberg-Bauer E."/>
            <person name="Korb J."/>
            <person name="Zhang G."/>
            <person name="Liebig J."/>
        </authorList>
    </citation>
    <scope>NUCLEOTIDE SEQUENCE [LARGE SCALE GENOMIC DNA]</scope>
    <source>
        <tissue evidence="1">Whole organism</tissue>
    </source>
</reference>